<accession>A0A1Q9C757</accession>
<dbReference type="Gene3D" id="3.90.190.10">
    <property type="entry name" value="Protein tyrosine phosphatase superfamily"/>
    <property type="match status" value="1"/>
</dbReference>
<dbReference type="InterPro" id="IPR029021">
    <property type="entry name" value="Prot-tyrosine_phosphatase-like"/>
</dbReference>
<dbReference type="InterPro" id="IPR000387">
    <property type="entry name" value="Tyr_Pase_dom"/>
</dbReference>
<dbReference type="PROSITE" id="PS50056">
    <property type="entry name" value="TYR_PHOSPHATASE_2"/>
    <property type="match status" value="1"/>
</dbReference>
<dbReference type="CDD" id="cd14494">
    <property type="entry name" value="PTP_DSP_cys"/>
    <property type="match status" value="1"/>
</dbReference>
<dbReference type="SUPFAM" id="SSF52799">
    <property type="entry name" value="(Phosphotyrosine protein) phosphatases II"/>
    <property type="match status" value="1"/>
</dbReference>
<evidence type="ECO:0000259" key="1">
    <source>
        <dbReference type="PROSITE" id="PS50056"/>
    </source>
</evidence>
<dbReference type="PROSITE" id="PS00383">
    <property type="entry name" value="TYR_PHOSPHATASE_1"/>
    <property type="match status" value="1"/>
</dbReference>
<reference evidence="2 3" key="1">
    <citation type="submission" date="2016-02" db="EMBL/GenBank/DDBJ databases">
        <title>Genome analysis of coral dinoflagellate symbionts highlights evolutionary adaptations to a symbiotic lifestyle.</title>
        <authorList>
            <person name="Aranda M."/>
            <person name="Li Y."/>
            <person name="Liew Y.J."/>
            <person name="Baumgarten S."/>
            <person name="Simakov O."/>
            <person name="Wilson M."/>
            <person name="Piel J."/>
            <person name="Ashoor H."/>
            <person name="Bougouffa S."/>
            <person name="Bajic V.B."/>
            <person name="Ryu T."/>
            <person name="Ravasi T."/>
            <person name="Bayer T."/>
            <person name="Micklem G."/>
            <person name="Kim H."/>
            <person name="Bhak J."/>
            <person name="Lajeunesse T.C."/>
            <person name="Voolstra C.R."/>
        </authorList>
    </citation>
    <scope>NUCLEOTIDE SEQUENCE [LARGE SCALE GENOMIC DNA]</scope>
    <source>
        <strain evidence="2 3">CCMP2467</strain>
    </source>
</reference>
<protein>
    <recommendedName>
        <fullName evidence="1">Tyrosine specific protein phosphatases domain-containing protein</fullName>
    </recommendedName>
</protein>
<proteinExistence type="predicted"/>
<comment type="caution">
    <text evidence="2">The sequence shown here is derived from an EMBL/GenBank/DDBJ whole genome shotgun (WGS) entry which is preliminary data.</text>
</comment>
<organism evidence="2 3">
    <name type="scientific">Symbiodinium microadriaticum</name>
    <name type="common">Dinoflagellate</name>
    <name type="synonym">Zooxanthella microadriatica</name>
    <dbReference type="NCBI Taxonomy" id="2951"/>
    <lineage>
        <taxon>Eukaryota</taxon>
        <taxon>Sar</taxon>
        <taxon>Alveolata</taxon>
        <taxon>Dinophyceae</taxon>
        <taxon>Suessiales</taxon>
        <taxon>Symbiodiniaceae</taxon>
        <taxon>Symbiodinium</taxon>
    </lineage>
</organism>
<evidence type="ECO:0000313" key="3">
    <source>
        <dbReference type="Proteomes" id="UP000186817"/>
    </source>
</evidence>
<dbReference type="InterPro" id="IPR016130">
    <property type="entry name" value="Tyr_Pase_AS"/>
</dbReference>
<keyword evidence="3" id="KW-1185">Reference proteome</keyword>
<sequence length="492" mass="54333">MEHVYSQMATAHVFLAVSKPPLHEFQSLFGREVTVVVSLCAQDQWNMRGAPEDWSAYFESMEVRFLSFAMQDLCVSASADALTFYNQARHTVDTWLEAATQLVACFEQFAASGRPFHVLFHCVGGINRSSGMLAAWLVIAHGFSAEDAIDRILQALQRGFDSEITNVHTWERFAPPQDVEVYRMRITAVGLMTLQEAGLLVPMDANFRLTGPLHQRLLAATGELLYEVLAVDVAGYCGGPSMWLVLGGELSRLDMNEKSAHGPCICHVLGGELARDSTSKFQDAFLRGFDTEICDTKTWASIAHPKDVQVYKIQMTAVGLMTLQEAGLLESHYENFHLFGPLQQRLLAENGDVLYEGAESLSLLAENGDVLYEVSNEGVSQEELVESGVQVVQIKDKARYLASGADKDVFSLESSDVVLKFNKTQPEKSEQSLFDEHFKGLSRSMTMSQGEDVSCRMVLAERALCTAELAVTLLAENGDVLYEVSNEGVSIP</sequence>
<evidence type="ECO:0000313" key="2">
    <source>
        <dbReference type="EMBL" id="OLP78764.1"/>
    </source>
</evidence>
<dbReference type="Proteomes" id="UP000186817">
    <property type="component" value="Unassembled WGS sequence"/>
</dbReference>
<dbReference type="EMBL" id="LSRX01001566">
    <property type="protein sequence ID" value="OLP78764.1"/>
    <property type="molecule type" value="Genomic_DNA"/>
</dbReference>
<dbReference type="AlphaFoldDB" id="A0A1Q9C757"/>
<gene>
    <name evidence="2" type="ORF">AK812_SmicGene41035</name>
</gene>
<feature type="domain" description="Tyrosine specific protein phosphatases" evidence="1">
    <location>
        <begin position="93"/>
        <end position="152"/>
    </location>
</feature>
<name>A0A1Q9C757_SYMMI</name>
<dbReference type="OrthoDB" id="419952at2759"/>